<evidence type="ECO:0000313" key="13">
    <source>
        <dbReference type="Proteomes" id="UP000437017"/>
    </source>
</evidence>
<organism evidence="12 13">
    <name type="scientific">Balaenoptera physalus</name>
    <name type="common">Fin whale</name>
    <name type="synonym">Balaena physalus</name>
    <dbReference type="NCBI Taxonomy" id="9770"/>
    <lineage>
        <taxon>Eukaryota</taxon>
        <taxon>Metazoa</taxon>
        <taxon>Chordata</taxon>
        <taxon>Craniata</taxon>
        <taxon>Vertebrata</taxon>
        <taxon>Euteleostomi</taxon>
        <taxon>Mammalia</taxon>
        <taxon>Eutheria</taxon>
        <taxon>Laurasiatheria</taxon>
        <taxon>Artiodactyla</taxon>
        <taxon>Whippomorpha</taxon>
        <taxon>Cetacea</taxon>
        <taxon>Mysticeti</taxon>
        <taxon>Balaenopteridae</taxon>
        <taxon>Balaenoptera</taxon>
    </lineage>
</organism>
<dbReference type="InterPro" id="IPR017452">
    <property type="entry name" value="GPCR_Rhodpsn_7TM"/>
</dbReference>
<sequence>QDCQESPKSKQSKDSVLLTPTLYRSFCLNVDTLDGHTPYVYHNGLGGYFMSSVVEKEEHLTGIIIIGHTALRQGTHPVICQELPPNFNADEIHPDHKQKMLFNKGIVVEVSINRYKHMTFHHATLATQIIEGGKILKGANPGPGASKQLDPLLRVGTRYPVCYSLYGKDYIPNGTNSCPNQLLQGWALKRLGWKWSEFAYQTLSMVDTAILPSMVGIICSMGLVGNILIVFTIIRSRKKTIPDVYICNLAVADLVHIMGMPFLIHQWARGGEWVFGGPLCTIITSLDTCNQFACSAIMTVMSVDSWRTRYKTICINLGLWAASFILASPVWVYLKVIRFKDSVESCTFDLTSPDNVLW</sequence>
<evidence type="ECO:0000313" key="12">
    <source>
        <dbReference type="EMBL" id="KAB0389665.1"/>
    </source>
</evidence>
<evidence type="ECO:0000256" key="7">
    <source>
        <dbReference type="ARBA" id="ARBA00023170"/>
    </source>
</evidence>
<evidence type="ECO:0000259" key="11">
    <source>
        <dbReference type="PROSITE" id="PS50262"/>
    </source>
</evidence>
<dbReference type="Gene3D" id="1.20.1070.10">
    <property type="entry name" value="Rhodopsin 7-helix transmembrane proteins"/>
    <property type="match status" value="1"/>
</dbReference>
<feature type="transmembrane region" description="Helical" evidence="10">
    <location>
        <begin position="313"/>
        <end position="334"/>
    </location>
</feature>
<dbReference type="GO" id="GO:0004930">
    <property type="term" value="F:G protein-coupled receptor activity"/>
    <property type="evidence" value="ECO:0007669"/>
    <property type="project" value="UniProtKB-KW"/>
</dbReference>
<comment type="caution">
    <text evidence="12">The sequence shown here is derived from an EMBL/GenBank/DDBJ whole genome shotgun (WGS) entry which is preliminary data.</text>
</comment>
<keyword evidence="9" id="KW-0807">Transducer</keyword>
<dbReference type="InterPro" id="IPR008361">
    <property type="entry name" value="MCH_rcpt"/>
</dbReference>
<dbReference type="GO" id="GO:0042923">
    <property type="term" value="F:neuropeptide binding"/>
    <property type="evidence" value="ECO:0007669"/>
    <property type="project" value="TreeGrafter"/>
</dbReference>
<comment type="subcellular location">
    <subcellularLocation>
        <location evidence="1">Cell membrane</location>
        <topology evidence="1">Multi-pass membrane protein</topology>
    </subcellularLocation>
</comment>
<dbReference type="PRINTS" id="PR01783">
    <property type="entry name" value="MCHRECEPTOR"/>
</dbReference>
<dbReference type="GO" id="GO:0043005">
    <property type="term" value="C:neuron projection"/>
    <property type="evidence" value="ECO:0007669"/>
    <property type="project" value="TreeGrafter"/>
</dbReference>
<gene>
    <name evidence="12" type="ORF">E2I00_015097</name>
</gene>
<evidence type="ECO:0000256" key="6">
    <source>
        <dbReference type="ARBA" id="ARBA00023136"/>
    </source>
</evidence>
<keyword evidence="7" id="KW-0675">Receptor</keyword>
<evidence type="ECO:0000256" key="4">
    <source>
        <dbReference type="ARBA" id="ARBA00022989"/>
    </source>
</evidence>
<evidence type="ECO:0000256" key="2">
    <source>
        <dbReference type="ARBA" id="ARBA00022475"/>
    </source>
</evidence>
<dbReference type="PRINTS" id="PR00237">
    <property type="entry name" value="GPCRRHODOPSN"/>
</dbReference>
<feature type="transmembrane region" description="Helical" evidence="10">
    <location>
        <begin position="210"/>
        <end position="234"/>
    </location>
</feature>
<dbReference type="PANTHER" id="PTHR24229:SF88">
    <property type="entry name" value="MELANIN-CONCENTRATING HORMONE RECEPTOR 2-RELATED"/>
    <property type="match status" value="1"/>
</dbReference>
<keyword evidence="5" id="KW-0297">G-protein coupled receptor</keyword>
<feature type="non-terminal residue" evidence="12">
    <location>
        <position position="1"/>
    </location>
</feature>
<evidence type="ECO:0000256" key="8">
    <source>
        <dbReference type="ARBA" id="ARBA00023180"/>
    </source>
</evidence>
<dbReference type="InterPro" id="IPR008362">
    <property type="entry name" value="MCHR2"/>
</dbReference>
<dbReference type="GO" id="GO:0005886">
    <property type="term" value="C:plasma membrane"/>
    <property type="evidence" value="ECO:0007669"/>
    <property type="project" value="UniProtKB-SubCell"/>
</dbReference>
<evidence type="ECO:0000256" key="3">
    <source>
        <dbReference type="ARBA" id="ARBA00022692"/>
    </source>
</evidence>
<protein>
    <recommendedName>
        <fullName evidence="11">G-protein coupled receptors family 1 profile domain-containing protein</fullName>
    </recommendedName>
</protein>
<keyword evidence="8" id="KW-0325">Glycoprotein</keyword>
<dbReference type="PROSITE" id="PS50262">
    <property type="entry name" value="G_PROTEIN_RECEP_F1_2"/>
    <property type="match status" value="1"/>
</dbReference>
<dbReference type="PANTHER" id="PTHR24229">
    <property type="entry name" value="NEUROPEPTIDES RECEPTOR"/>
    <property type="match status" value="1"/>
</dbReference>
<evidence type="ECO:0000256" key="10">
    <source>
        <dbReference type="SAM" id="Phobius"/>
    </source>
</evidence>
<evidence type="ECO:0000256" key="9">
    <source>
        <dbReference type="ARBA" id="ARBA00023224"/>
    </source>
</evidence>
<dbReference type="SUPFAM" id="SSF81321">
    <property type="entry name" value="Family A G protein-coupled receptor-like"/>
    <property type="match status" value="1"/>
</dbReference>
<proteinExistence type="predicted"/>
<evidence type="ECO:0000256" key="1">
    <source>
        <dbReference type="ARBA" id="ARBA00004651"/>
    </source>
</evidence>
<dbReference type="EMBL" id="SGJD01006766">
    <property type="protein sequence ID" value="KAB0389665.1"/>
    <property type="molecule type" value="Genomic_DNA"/>
</dbReference>
<keyword evidence="2" id="KW-1003">Cell membrane</keyword>
<dbReference type="PRINTS" id="PR01784">
    <property type="entry name" value="MCH2RECEPTOR"/>
</dbReference>
<feature type="transmembrane region" description="Helical" evidence="10">
    <location>
        <begin position="246"/>
        <end position="267"/>
    </location>
</feature>
<dbReference type="AlphaFoldDB" id="A0A643BPW0"/>
<keyword evidence="4 10" id="KW-1133">Transmembrane helix</keyword>
<keyword evidence="13" id="KW-1185">Reference proteome</keyword>
<accession>A0A643BPW0</accession>
<reference evidence="12 13" key="1">
    <citation type="journal article" date="2019" name="PLoS ONE">
        <title>Genomic analyses reveal an absence of contemporary introgressive admixture between fin whales and blue whales, despite known hybrids.</title>
        <authorList>
            <person name="Westbury M.V."/>
            <person name="Petersen B."/>
            <person name="Lorenzen E.D."/>
        </authorList>
    </citation>
    <scope>NUCLEOTIDE SEQUENCE [LARGE SCALE GENOMIC DNA]</scope>
    <source>
        <strain evidence="12">FinWhale-01</strain>
    </source>
</reference>
<dbReference type="Proteomes" id="UP000437017">
    <property type="component" value="Unassembled WGS sequence"/>
</dbReference>
<feature type="domain" description="G-protein coupled receptors family 1 profile" evidence="11">
    <location>
        <begin position="225"/>
        <end position="306"/>
    </location>
</feature>
<evidence type="ECO:0000256" key="5">
    <source>
        <dbReference type="ARBA" id="ARBA00023040"/>
    </source>
</evidence>
<dbReference type="OrthoDB" id="6076970at2759"/>
<dbReference type="GO" id="GO:0007218">
    <property type="term" value="P:neuropeptide signaling pathway"/>
    <property type="evidence" value="ECO:0007669"/>
    <property type="project" value="TreeGrafter"/>
</dbReference>
<dbReference type="Pfam" id="PF00001">
    <property type="entry name" value="7tm_1"/>
    <property type="match status" value="1"/>
</dbReference>
<keyword evidence="3 10" id="KW-0812">Transmembrane</keyword>
<keyword evidence="6 10" id="KW-0472">Membrane</keyword>
<name>A0A643BPW0_BALPH</name>
<dbReference type="InterPro" id="IPR000276">
    <property type="entry name" value="GPCR_Rhodpsn"/>
</dbReference>